<proteinExistence type="predicted"/>
<dbReference type="Gene3D" id="3.30.1180.10">
    <property type="match status" value="1"/>
</dbReference>
<dbReference type="PANTHER" id="PTHR33434:SF2">
    <property type="entry name" value="FATTY ACID-BINDING PROTEIN TM_1468"/>
    <property type="match status" value="1"/>
</dbReference>
<dbReference type="InterPro" id="IPR003797">
    <property type="entry name" value="DegV"/>
</dbReference>
<evidence type="ECO:0000313" key="2">
    <source>
        <dbReference type="EMBL" id="GHD69527.1"/>
    </source>
</evidence>
<dbReference type="RefSeq" id="WP_189462379.1">
    <property type="nucleotide sequence ID" value="NZ_BMYO01000012.1"/>
</dbReference>
<reference evidence="3" key="1">
    <citation type="journal article" date="2019" name="Int. J. Syst. Evol. Microbiol.">
        <title>The Global Catalogue of Microorganisms (GCM) 10K type strain sequencing project: providing services to taxonomists for standard genome sequencing and annotation.</title>
        <authorList>
            <consortium name="The Broad Institute Genomics Platform"/>
            <consortium name="The Broad Institute Genome Sequencing Center for Infectious Disease"/>
            <person name="Wu L."/>
            <person name="Ma J."/>
        </authorList>
    </citation>
    <scope>NUCLEOTIDE SEQUENCE [LARGE SCALE GENOMIC DNA]</scope>
    <source>
        <strain evidence="3">KCTC 23701</strain>
    </source>
</reference>
<dbReference type="PANTHER" id="PTHR33434">
    <property type="entry name" value="DEGV DOMAIN-CONTAINING PROTEIN DR_1986-RELATED"/>
    <property type="match status" value="1"/>
</dbReference>
<dbReference type="EMBL" id="BMYO01000012">
    <property type="protein sequence ID" value="GHD69527.1"/>
    <property type="molecule type" value="Genomic_DNA"/>
</dbReference>
<gene>
    <name evidence="2" type="ORF">GCM10007350_36280</name>
</gene>
<dbReference type="Pfam" id="PF02645">
    <property type="entry name" value="DegV"/>
    <property type="match status" value="1"/>
</dbReference>
<keyword evidence="3" id="KW-1185">Reference proteome</keyword>
<comment type="caution">
    <text evidence="2">The sequence shown here is derived from an EMBL/GenBank/DDBJ whole genome shotgun (WGS) entry which is preliminary data.</text>
</comment>
<evidence type="ECO:0000313" key="3">
    <source>
        <dbReference type="Proteomes" id="UP000604737"/>
    </source>
</evidence>
<protein>
    <submittedName>
        <fullName evidence="2">DegV domain-containing protein</fullName>
    </submittedName>
</protein>
<evidence type="ECO:0000256" key="1">
    <source>
        <dbReference type="ARBA" id="ARBA00023121"/>
    </source>
</evidence>
<name>A0ABQ3H455_9NEIS</name>
<organism evidence="2 3">
    <name type="scientific">Jeongeupia chitinilytica</name>
    <dbReference type="NCBI Taxonomy" id="1041641"/>
    <lineage>
        <taxon>Bacteria</taxon>
        <taxon>Pseudomonadati</taxon>
        <taxon>Pseudomonadota</taxon>
        <taxon>Betaproteobacteria</taxon>
        <taxon>Neisseriales</taxon>
        <taxon>Chitinibacteraceae</taxon>
        <taxon>Jeongeupia</taxon>
    </lineage>
</organism>
<dbReference type="SUPFAM" id="SSF82549">
    <property type="entry name" value="DAK1/DegV-like"/>
    <property type="match status" value="1"/>
</dbReference>
<dbReference type="InterPro" id="IPR043168">
    <property type="entry name" value="DegV_C"/>
</dbReference>
<dbReference type="InterPro" id="IPR050270">
    <property type="entry name" value="DegV_domain_contain"/>
</dbReference>
<dbReference type="NCBIfam" id="TIGR00762">
    <property type="entry name" value="DegV"/>
    <property type="match status" value="1"/>
</dbReference>
<dbReference type="Proteomes" id="UP000604737">
    <property type="component" value="Unassembled WGS sequence"/>
</dbReference>
<accession>A0ABQ3H455</accession>
<sequence>MRIGVVTDSCCDLPRDFIDAHGIEIMPIAIQGDGTSFIDHRDPAATRAFYRDALQLAADFTSAPLTIEQIRALFLDRLVVDFDYVFCITVMNARSRIFDNASQAARGVLTDYRPIREAAGHAKPFSLRVFDSQNLFPGQGLIVAEVARLAAEGATTSRIIAHIERLTQTTQAFLIPADLTQLRHQARRKGDKSVGLAAYLLGSALDIKPVIRGYQGDTHPVAKVRGFDTGVDKLFATAIAHIEAGLDAPLVCVSYGGDTRVVNTMNAYQIMCKVAARHGVKVHLAEMSTTAGVNIGAGGLAIAFASPREATID</sequence>
<keyword evidence="1" id="KW-0446">Lipid-binding</keyword>
<dbReference type="PROSITE" id="PS51482">
    <property type="entry name" value="DEGV"/>
    <property type="match status" value="1"/>
</dbReference>
<dbReference type="Gene3D" id="3.40.50.10170">
    <property type="match status" value="1"/>
</dbReference>